<proteinExistence type="predicted"/>
<dbReference type="PANTHER" id="PTHR36221:SF1">
    <property type="entry name" value="DUF742 DOMAIN-CONTAINING PROTEIN"/>
    <property type="match status" value="1"/>
</dbReference>
<evidence type="ECO:0000313" key="2">
    <source>
        <dbReference type="Proteomes" id="UP000070188"/>
    </source>
</evidence>
<dbReference type="Proteomes" id="UP000070188">
    <property type="component" value="Unassembled WGS sequence"/>
</dbReference>
<comment type="caution">
    <text evidence="1">The sequence shown here is derived from an EMBL/GenBank/DDBJ whole genome shotgun (WGS) entry which is preliminary data.</text>
</comment>
<dbReference type="Pfam" id="PF05331">
    <property type="entry name" value="DUF742"/>
    <property type="match status" value="1"/>
</dbReference>
<dbReference type="EMBL" id="LAXD01000001">
    <property type="protein sequence ID" value="KWX01399.1"/>
    <property type="molecule type" value="Genomic_DNA"/>
</dbReference>
<keyword evidence="2" id="KW-1185">Reference proteome</keyword>
<dbReference type="Gene3D" id="1.10.10.10">
    <property type="entry name" value="Winged helix-like DNA-binding domain superfamily/Winged helix DNA-binding domain"/>
    <property type="match status" value="1"/>
</dbReference>
<accession>A0A132MU85</accession>
<dbReference type="PANTHER" id="PTHR36221">
    <property type="entry name" value="DUF742 DOMAIN-CONTAINING PROTEIN"/>
    <property type="match status" value="1"/>
</dbReference>
<dbReference type="InterPro" id="IPR007995">
    <property type="entry name" value="DUF742"/>
</dbReference>
<organism evidence="1 2">
    <name type="scientific">Carbonactinospora thermoautotrophica</name>
    <dbReference type="NCBI Taxonomy" id="1469144"/>
    <lineage>
        <taxon>Bacteria</taxon>
        <taxon>Bacillati</taxon>
        <taxon>Actinomycetota</taxon>
        <taxon>Actinomycetes</taxon>
        <taxon>Kitasatosporales</taxon>
        <taxon>Carbonactinosporaceae</taxon>
        <taxon>Carbonactinospora</taxon>
    </lineage>
</organism>
<protein>
    <recommendedName>
        <fullName evidence="3">DUF742 domain-containing protein</fullName>
    </recommendedName>
</protein>
<reference evidence="2" key="1">
    <citation type="submission" date="2015-04" db="EMBL/GenBank/DDBJ databases">
        <title>Physiological reanalysis, assessment of diazotrophy, and genome sequences of multiple isolates of Streptomyces thermoautotrophicus.</title>
        <authorList>
            <person name="MacKellar D.C."/>
            <person name="Lieber L."/>
            <person name="Norman J."/>
            <person name="Bolger A."/>
            <person name="Tobin C."/>
            <person name="Murray J.W."/>
            <person name="Chang R."/>
            <person name="Ford T."/>
            <person name="Nguyen P.Q."/>
            <person name="Woodward J."/>
            <person name="Permingeat H."/>
            <person name="Joshi N.S."/>
            <person name="Silver P.A."/>
            <person name="Usadel B."/>
            <person name="Rutherford A.W."/>
            <person name="Friesen M."/>
            <person name="Prell J."/>
        </authorList>
    </citation>
    <scope>NUCLEOTIDE SEQUENCE [LARGE SCALE GENOMIC DNA]</scope>
    <source>
        <strain evidence="2">H1</strain>
    </source>
</reference>
<sequence length="85" mass="9094">MITADPEVDTSRLEPEPAAILDLCRQRPLSVAEIAAYLDLPVSVVKILLGDLLDNAMIVVRTSAPMANGPDLSVLEAVIDGIRKL</sequence>
<dbReference type="PATRIC" id="fig|1469144.10.peg.2633"/>
<dbReference type="STRING" id="1469144.LI90_2427"/>
<evidence type="ECO:0000313" key="1">
    <source>
        <dbReference type="EMBL" id="KWX01399.1"/>
    </source>
</evidence>
<dbReference type="AlphaFoldDB" id="A0A132MU85"/>
<evidence type="ECO:0008006" key="3">
    <source>
        <dbReference type="Google" id="ProtNLM"/>
    </source>
</evidence>
<name>A0A132MU85_9ACTN</name>
<gene>
    <name evidence="1" type="ORF">LI90_2427</name>
</gene>
<dbReference type="InterPro" id="IPR036388">
    <property type="entry name" value="WH-like_DNA-bd_sf"/>
</dbReference>